<keyword evidence="3" id="KW-0862">Zinc</keyword>
<reference evidence="10 11" key="1">
    <citation type="journal article" date="2011" name="Science">
        <title>The Selaginella genome identifies genetic changes associated with the evolution of vascular plants.</title>
        <authorList>
            <person name="Banks J.A."/>
            <person name="Nishiyama T."/>
            <person name="Hasebe M."/>
            <person name="Bowman J.L."/>
            <person name="Gribskov M."/>
            <person name="dePamphilis C."/>
            <person name="Albert V.A."/>
            <person name="Aono N."/>
            <person name="Aoyama T."/>
            <person name="Ambrose B.A."/>
            <person name="Ashton N.W."/>
            <person name="Axtell M.J."/>
            <person name="Barker E."/>
            <person name="Barker M.S."/>
            <person name="Bennetzen J.L."/>
            <person name="Bonawitz N.D."/>
            <person name="Chapple C."/>
            <person name="Cheng C."/>
            <person name="Correa L.G."/>
            <person name="Dacre M."/>
            <person name="DeBarry J."/>
            <person name="Dreyer I."/>
            <person name="Elias M."/>
            <person name="Engstrom E.M."/>
            <person name="Estelle M."/>
            <person name="Feng L."/>
            <person name="Finet C."/>
            <person name="Floyd S.K."/>
            <person name="Frommer W.B."/>
            <person name="Fujita T."/>
            <person name="Gramzow L."/>
            <person name="Gutensohn M."/>
            <person name="Harholt J."/>
            <person name="Hattori M."/>
            <person name="Heyl A."/>
            <person name="Hirai T."/>
            <person name="Hiwatashi Y."/>
            <person name="Ishikawa M."/>
            <person name="Iwata M."/>
            <person name="Karol K.G."/>
            <person name="Koehler B."/>
            <person name="Kolukisaoglu U."/>
            <person name="Kubo M."/>
            <person name="Kurata T."/>
            <person name="Lalonde S."/>
            <person name="Li K."/>
            <person name="Li Y."/>
            <person name="Litt A."/>
            <person name="Lyons E."/>
            <person name="Manning G."/>
            <person name="Maruyama T."/>
            <person name="Michael T.P."/>
            <person name="Mikami K."/>
            <person name="Miyazaki S."/>
            <person name="Morinaga S."/>
            <person name="Murata T."/>
            <person name="Mueller-Roeber B."/>
            <person name="Nelson D.R."/>
            <person name="Obara M."/>
            <person name="Oguri Y."/>
            <person name="Olmstead R.G."/>
            <person name="Onodera N."/>
            <person name="Petersen B.L."/>
            <person name="Pils B."/>
            <person name="Prigge M."/>
            <person name="Rensing S.A."/>
            <person name="Riano-Pachon D.M."/>
            <person name="Roberts A.W."/>
            <person name="Sato Y."/>
            <person name="Scheller H.V."/>
            <person name="Schulz B."/>
            <person name="Schulz C."/>
            <person name="Shakirov E.V."/>
            <person name="Shibagaki N."/>
            <person name="Shinohara N."/>
            <person name="Shippen D.E."/>
            <person name="Soerensen I."/>
            <person name="Sotooka R."/>
            <person name="Sugimoto N."/>
            <person name="Sugita M."/>
            <person name="Sumikawa N."/>
            <person name="Tanurdzic M."/>
            <person name="Theissen G."/>
            <person name="Ulvskov P."/>
            <person name="Wakazuki S."/>
            <person name="Weng J.K."/>
            <person name="Willats W.W."/>
            <person name="Wipf D."/>
            <person name="Wolf P.G."/>
            <person name="Yang L."/>
            <person name="Zimmer A.D."/>
            <person name="Zhu Q."/>
            <person name="Mitros T."/>
            <person name="Hellsten U."/>
            <person name="Loque D."/>
            <person name="Otillar R."/>
            <person name="Salamov A."/>
            <person name="Schmutz J."/>
            <person name="Shapiro H."/>
            <person name="Lindquist E."/>
            <person name="Lucas S."/>
            <person name="Rokhsar D."/>
            <person name="Grigoriev I.V."/>
        </authorList>
    </citation>
    <scope>NUCLEOTIDE SEQUENCE [LARGE SCALE GENOMIC DNA]</scope>
</reference>
<evidence type="ECO:0000256" key="2">
    <source>
        <dbReference type="ARBA" id="ARBA00022771"/>
    </source>
</evidence>
<dbReference type="InterPro" id="IPR045174">
    <property type="entry name" value="Dof"/>
</dbReference>
<evidence type="ECO:0000313" key="11">
    <source>
        <dbReference type="Proteomes" id="UP000001514"/>
    </source>
</evidence>
<feature type="domain" description="Dof-type" evidence="9">
    <location>
        <begin position="55"/>
        <end position="113"/>
    </location>
</feature>
<dbReference type="PANTHER" id="PTHR31089">
    <property type="entry name" value="CYCLIC DOF FACTOR 2"/>
    <property type="match status" value="1"/>
</dbReference>
<evidence type="ECO:0000256" key="1">
    <source>
        <dbReference type="ARBA" id="ARBA00022723"/>
    </source>
</evidence>
<dbReference type="Pfam" id="PF02701">
    <property type="entry name" value="Zn_ribbon_Dof"/>
    <property type="match status" value="1"/>
</dbReference>
<dbReference type="InParanoid" id="D8S8G7"/>
<dbReference type="PROSITE" id="PS50884">
    <property type="entry name" value="ZF_DOF_2"/>
    <property type="match status" value="1"/>
</dbReference>
<evidence type="ECO:0000313" key="10">
    <source>
        <dbReference type="EMBL" id="EFJ19408.1"/>
    </source>
</evidence>
<accession>D8S8G7</accession>
<dbReference type="GO" id="GO:0003700">
    <property type="term" value="F:DNA-binding transcription factor activity"/>
    <property type="evidence" value="ECO:0000318"/>
    <property type="project" value="GO_Central"/>
</dbReference>
<keyword evidence="2" id="KW-0863">Zinc-finger</keyword>
<evidence type="ECO:0000256" key="7">
    <source>
        <dbReference type="ARBA" id="ARBA00023242"/>
    </source>
</evidence>
<dbReference type="GO" id="GO:0003677">
    <property type="term" value="F:DNA binding"/>
    <property type="evidence" value="ECO:0000318"/>
    <property type="project" value="GO_Central"/>
</dbReference>
<dbReference type="HOGENOM" id="CLU_1100062_0_0_1"/>
<keyword evidence="4" id="KW-0805">Transcription regulation</keyword>
<evidence type="ECO:0000256" key="3">
    <source>
        <dbReference type="ARBA" id="ARBA00022833"/>
    </source>
</evidence>
<keyword evidence="6" id="KW-0804">Transcription</keyword>
<evidence type="ECO:0000256" key="5">
    <source>
        <dbReference type="ARBA" id="ARBA00023125"/>
    </source>
</evidence>
<organism evidence="11">
    <name type="scientific">Selaginella moellendorffii</name>
    <name type="common">Spikemoss</name>
    <dbReference type="NCBI Taxonomy" id="88036"/>
    <lineage>
        <taxon>Eukaryota</taxon>
        <taxon>Viridiplantae</taxon>
        <taxon>Streptophyta</taxon>
        <taxon>Embryophyta</taxon>
        <taxon>Tracheophyta</taxon>
        <taxon>Lycopodiopsida</taxon>
        <taxon>Selaginellales</taxon>
        <taxon>Selaginellaceae</taxon>
        <taxon>Selaginella</taxon>
    </lineage>
</organism>
<dbReference type="EMBL" id="GL377606">
    <property type="protein sequence ID" value="EFJ19408.1"/>
    <property type="molecule type" value="Genomic_DNA"/>
</dbReference>
<evidence type="ECO:0000259" key="9">
    <source>
        <dbReference type="PROSITE" id="PS50884"/>
    </source>
</evidence>
<dbReference type="Gramene" id="EFJ19408">
    <property type="protein sequence ID" value="EFJ19408"/>
    <property type="gene ID" value="SELMODRAFT_419297"/>
</dbReference>
<dbReference type="PANTHER" id="PTHR31089:SF22">
    <property type="entry name" value="CYCLIC DOF FACTOR 4"/>
    <property type="match status" value="1"/>
</dbReference>
<feature type="region of interest" description="Disordered" evidence="8">
    <location>
        <begin position="96"/>
        <end position="119"/>
    </location>
</feature>
<name>D8S8G7_SELML</name>
<dbReference type="KEGG" id="smo:SELMODRAFT_419297"/>
<gene>
    <name evidence="10" type="ORF">SELMODRAFT_419297</name>
</gene>
<protein>
    <recommendedName>
        <fullName evidence="9">Dof-type domain-containing protein</fullName>
    </recommendedName>
</protein>
<sequence>MARASKRSREDDGIMVLKKKRRLRSERACKLTAQEVRDQNLYGVWEHHDLPDNVYQCPRCQSYNTRFDYYNNEKSTGKRDQPRYACRSCKGKWTQGGKVRDVSLSPTGGNKRTLKSHGGDKITPVVQEEFVGESSQVMGDCVAGFDQTTYWEQGHGLGDCAQPLSHEAFDQNSCWELLPALGQGPVGDCVQEVFAQASELGDGVFADQVSQEFVGGVQALGQGPVGDCVQEVFAQTSELGDGVFADQVSQEFVGGVQGGDVQTNCWGQPQEFNDVFLDIEGFLADLPEIQAC</sequence>
<evidence type="ECO:0000256" key="8">
    <source>
        <dbReference type="SAM" id="MobiDB-lite"/>
    </source>
</evidence>
<keyword evidence="7" id="KW-0539">Nucleus</keyword>
<keyword evidence="1" id="KW-0479">Metal-binding</keyword>
<evidence type="ECO:0000256" key="6">
    <source>
        <dbReference type="ARBA" id="ARBA00023163"/>
    </source>
</evidence>
<dbReference type="GO" id="GO:0008270">
    <property type="term" value="F:zinc ion binding"/>
    <property type="evidence" value="ECO:0007669"/>
    <property type="project" value="UniProtKB-KW"/>
</dbReference>
<proteinExistence type="predicted"/>
<dbReference type="AlphaFoldDB" id="D8S8G7"/>
<keyword evidence="11" id="KW-1185">Reference proteome</keyword>
<keyword evidence="5" id="KW-0238">DNA-binding</keyword>
<dbReference type="InterPro" id="IPR003851">
    <property type="entry name" value="Znf_Dof"/>
</dbReference>
<dbReference type="Proteomes" id="UP000001514">
    <property type="component" value="Unassembled WGS sequence"/>
</dbReference>
<evidence type="ECO:0000256" key="4">
    <source>
        <dbReference type="ARBA" id="ARBA00023015"/>
    </source>
</evidence>